<name>A0ABV0VLD5_9TELE</name>
<sequence length="114" mass="13163">MANISFLHCYTGGLPHPFNKILKENRCCYDQPNCAVRLRSAHISIRTNYFWCVPLNLNTLAQYVFWPVLNSDSLALSLRLQPDKVNVNEPHHQPITDRSFSSNQYYLQTLHSVG</sequence>
<accession>A0ABV0VLD5</accession>
<comment type="caution">
    <text evidence="1">The sequence shown here is derived from an EMBL/GenBank/DDBJ whole genome shotgun (WGS) entry which is preliminary data.</text>
</comment>
<reference evidence="1 2" key="1">
    <citation type="submission" date="2021-06" db="EMBL/GenBank/DDBJ databases">
        <authorList>
            <person name="Palmer J.M."/>
        </authorList>
    </citation>
    <scope>NUCLEOTIDE SEQUENCE [LARGE SCALE GENOMIC DNA]</scope>
    <source>
        <strain evidence="1 2">XR_2019</strain>
        <tissue evidence="1">Muscle</tissue>
    </source>
</reference>
<proteinExistence type="predicted"/>
<gene>
    <name evidence="1" type="ORF">XENORESO_003659</name>
</gene>
<keyword evidence="2" id="KW-1185">Reference proteome</keyword>
<dbReference type="Proteomes" id="UP001444071">
    <property type="component" value="Unassembled WGS sequence"/>
</dbReference>
<organism evidence="1 2">
    <name type="scientific">Xenotaenia resolanae</name>
    <dbReference type="NCBI Taxonomy" id="208358"/>
    <lineage>
        <taxon>Eukaryota</taxon>
        <taxon>Metazoa</taxon>
        <taxon>Chordata</taxon>
        <taxon>Craniata</taxon>
        <taxon>Vertebrata</taxon>
        <taxon>Euteleostomi</taxon>
        <taxon>Actinopterygii</taxon>
        <taxon>Neopterygii</taxon>
        <taxon>Teleostei</taxon>
        <taxon>Neoteleostei</taxon>
        <taxon>Acanthomorphata</taxon>
        <taxon>Ovalentaria</taxon>
        <taxon>Atherinomorphae</taxon>
        <taxon>Cyprinodontiformes</taxon>
        <taxon>Goodeidae</taxon>
        <taxon>Xenotaenia</taxon>
    </lineage>
</organism>
<dbReference type="EMBL" id="JAHRIM010000166">
    <property type="protein sequence ID" value="MEQ2258047.1"/>
    <property type="molecule type" value="Genomic_DNA"/>
</dbReference>
<evidence type="ECO:0000313" key="2">
    <source>
        <dbReference type="Proteomes" id="UP001444071"/>
    </source>
</evidence>
<protein>
    <submittedName>
        <fullName evidence="1">Uncharacterized protein</fullName>
    </submittedName>
</protein>
<evidence type="ECO:0000313" key="1">
    <source>
        <dbReference type="EMBL" id="MEQ2258047.1"/>
    </source>
</evidence>